<accession>A0AAD8E370</accession>
<dbReference type="AlphaFoldDB" id="A0AAD8E370"/>
<evidence type="ECO:0000256" key="1">
    <source>
        <dbReference type="SAM" id="Phobius"/>
    </source>
</evidence>
<feature type="non-terminal residue" evidence="2">
    <location>
        <position position="1"/>
    </location>
</feature>
<gene>
    <name evidence="2" type="ORF">L9F63_007950</name>
</gene>
<dbReference type="Proteomes" id="UP001233999">
    <property type="component" value="Unassembled WGS sequence"/>
</dbReference>
<keyword evidence="3" id="KW-1185">Reference proteome</keyword>
<reference evidence="2" key="1">
    <citation type="journal article" date="2023" name="IScience">
        <title>Live-bearing cockroach genome reveals convergent evolutionary mechanisms linked to viviparity in insects and beyond.</title>
        <authorList>
            <person name="Fouks B."/>
            <person name="Harrison M.C."/>
            <person name="Mikhailova A.A."/>
            <person name="Marchal E."/>
            <person name="English S."/>
            <person name="Carruthers M."/>
            <person name="Jennings E.C."/>
            <person name="Chiamaka E.L."/>
            <person name="Frigard R.A."/>
            <person name="Pippel M."/>
            <person name="Attardo G.M."/>
            <person name="Benoit J.B."/>
            <person name="Bornberg-Bauer E."/>
            <person name="Tobe S.S."/>
        </authorList>
    </citation>
    <scope>NUCLEOTIDE SEQUENCE</scope>
    <source>
        <strain evidence="2">Stay&amp;Tobe</strain>
    </source>
</reference>
<keyword evidence="1" id="KW-0472">Membrane</keyword>
<evidence type="ECO:0000313" key="3">
    <source>
        <dbReference type="Proteomes" id="UP001233999"/>
    </source>
</evidence>
<keyword evidence="1" id="KW-0812">Transmembrane</keyword>
<feature type="transmembrane region" description="Helical" evidence="1">
    <location>
        <begin position="6"/>
        <end position="26"/>
    </location>
</feature>
<proteinExistence type="predicted"/>
<feature type="non-terminal residue" evidence="2">
    <location>
        <position position="63"/>
    </location>
</feature>
<evidence type="ECO:0000313" key="2">
    <source>
        <dbReference type="EMBL" id="KAJ9574887.1"/>
    </source>
</evidence>
<protein>
    <submittedName>
        <fullName evidence="2">Uncharacterized protein</fullName>
    </submittedName>
</protein>
<name>A0AAD8E370_DIPPU</name>
<comment type="caution">
    <text evidence="2">The sequence shown here is derived from an EMBL/GenBank/DDBJ whole genome shotgun (WGS) entry which is preliminary data.</text>
</comment>
<reference evidence="2" key="2">
    <citation type="submission" date="2023-05" db="EMBL/GenBank/DDBJ databases">
        <authorList>
            <person name="Fouks B."/>
        </authorList>
    </citation>
    <scope>NUCLEOTIDE SEQUENCE</scope>
    <source>
        <strain evidence="2">Stay&amp;Tobe</strain>
        <tissue evidence="2">Testes</tissue>
    </source>
</reference>
<dbReference type="EMBL" id="JASPKZ010010254">
    <property type="protein sequence ID" value="KAJ9574887.1"/>
    <property type="molecule type" value="Genomic_DNA"/>
</dbReference>
<organism evidence="2 3">
    <name type="scientific">Diploptera punctata</name>
    <name type="common">Pacific beetle cockroach</name>
    <dbReference type="NCBI Taxonomy" id="6984"/>
    <lineage>
        <taxon>Eukaryota</taxon>
        <taxon>Metazoa</taxon>
        <taxon>Ecdysozoa</taxon>
        <taxon>Arthropoda</taxon>
        <taxon>Hexapoda</taxon>
        <taxon>Insecta</taxon>
        <taxon>Pterygota</taxon>
        <taxon>Neoptera</taxon>
        <taxon>Polyneoptera</taxon>
        <taxon>Dictyoptera</taxon>
        <taxon>Blattodea</taxon>
        <taxon>Blaberoidea</taxon>
        <taxon>Blaberidae</taxon>
        <taxon>Diplopterinae</taxon>
        <taxon>Diploptera</taxon>
    </lineage>
</organism>
<keyword evidence="1" id="KW-1133">Transmembrane helix</keyword>
<sequence length="63" mass="7317">ILFVCLIYYLFSFMFIYIFLSCNSILHSHNRLCSSSSLFQILRARALILAPSFHYASTYNIDG</sequence>